<proteinExistence type="predicted"/>
<dbReference type="AlphaFoldDB" id="A0AAU8FKC1"/>
<accession>A0AAU8FKC1</accession>
<protein>
    <submittedName>
        <fullName evidence="1">DUF5691 domain-containing protein</fullName>
    </submittedName>
</protein>
<gene>
    <name evidence="1" type="ORF">ABV298_28495</name>
</gene>
<dbReference type="EMBL" id="CP159289">
    <property type="protein sequence ID" value="XCH24205.1"/>
    <property type="molecule type" value="Genomic_DNA"/>
</dbReference>
<dbReference type="InterPro" id="IPR043746">
    <property type="entry name" value="DUF5691"/>
</dbReference>
<dbReference type="Pfam" id="PF18944">
    <property type="entry name" value="DUF5691"/>
    <property type="match status" value="1"/>
</dbReference>
<sequence>MKAALLGTGRFTPENQQDDLPIIARIGALGSDREDRFLKTAFTALLYEEAGAKPSKIDHTLPGCPPETRQPAGDKITGLIHASLKDRNEVLFRYYLFRLVKSGKVLQSWLVPMVLNKALNSGKDRLQLLDACGQAGQWLCRLNPKWSTTPATAKGDENIWETGTLEERKTYLTSLRKTDPEGAIALLENTLAEENAGNRLIFVQLLSEGLSLRDEPFLQKLTSDKSQKVKETAFDLLKQIPGSALNHAYLEALTRVLEVREEKHLLITKKKVLTIRGDMPLDDGLFKTGIERVSREKGVEDYVYHAAQLMAWVDPVVLANALGTTEQQLITFLLGQKAAGTLMPFLVRAAVRFRNKAWCFALLHREEATDIRLLDALEESERQAFYGRFLNNNLTGLLTYLFDDNYTPLPLKLAGDIIDYLIRFPYNVTQAVYHRLALHLPVAAFAKLQAVINDPRQDYQTRYFKTQASEMMRIKELIQQID</sequence>
<name>A0AAU8FKC1_9BACT</name>
<evidence type="ECO:0000313" key="1">
    <source>
        <dbReference type="EMBL" id="XCH24205.1"/>
    </source>
</evidence>
<organism evidence="1">
    <name type="scientific">Dyadobacter sp. 676</name>
    <dbReference type="NCBI Taxonomy" id="3088362"/>
    <lineage>
        <taxon>Bacteria</taxon>
        <taxon>Pseudomonadati</taxon>
        <taxon>Bacteroidota</taxon>
        <taxon>Cytophagia</taxon>
        <taxon>Cytophagales</taxon>
        <taxon>Spirosomataceae</taxon>
        <taxon>Dyadobacter</taxon>
    </lineage>
</organism>
<dbReference type="RefSeq" id="WP_353719528.1">
    <property type="nucleotide sequence ID" value="NZ_CP159289.1"/>
</dbReference>
<reference evidence="1" key="1">
    <citation type="submission" date="2024-06" db="EMBL/GenBank/DDBJ databases">
        <title>Sequencing and assembly of the genome of Dyadobacter sp. strain 676, a symbiont of Cyamopsis tetragonoloba.</title>
        <authorList>
            <person name="Guro P."/>
            <person name="Sazanova A."/>
            <person name="Kuznetsova I."/>
            <person name="Belimov A."/>
            <person name="Safronova V."/>
        </authorList>
    </citation>
    <scope>NUCLEOTIDE SEQUENCE</scope>
    <source>
        <strain evidence="1">676</strain>
    </source>
</reference>